<proteinExistence type="predicted"/>
<organism evidence="2 3">
    <name type="scientific">Absidia repens</name>
    <dbReference type="NCBI Taxonomy" id="90262"/>
    <lineage>
        <taxon>Eukaryota</taxon>
        <taxon>Fungi</taxon>
        <taxon>Fungi incertae sedis</taxon>
        <taxon>Mucoromycota</taxon>
        <taxon>Mucoromycotina</taxon>
        <taxon>Mucoromycetes</taxon>
        <taxon>Mucorales</taxon>
        <taxon>Cunninghamellaceae</taxon>
        <taxon>Absidia</taxon>
    </lineage>
</organism>
<accession>A0A1X2IN12</accession>
<reference evidence="2 3" key="1">
    <citation type="submission" date="2016-07" db="EMBL/GenBank/DDBJ databases">
        <title>Pervasive Adenine N6-methylation of Active Genes in Fungi.</title>
        <authorList>
            <consortium name="DOE Joint Genome Institute"/>
            <person name="Mondo S.J."/>
            <person name="Dannebaum R.O."/>
            <person name="Kuo R.C."/>
            <person name="Labutti K."/>
            <person name="Haridas S."/>
            <person name="Kuo A."/>
            <person name="Salamov A."/>
            <person name="Ahrendt S.R."/>
            <person name="Lipzen A."/>
            <person name="Sullivan W."/>
            <person name="Andreopoulos W.B."/>
            <person name="Clum A."/>
            <person name="Lindquist E."/>
            <person name="Daum C."/>
            <person name="Ramamoorthy G.K."/>
            <person name="Gryganskyi A."/>
            <person name="Culley D."/>
            <person name="Magnuson J.K."/>
            <person name="James T.Y."/>
            <person name="O'Malley M.A."/>
            <person name="Stajich J.E."/>
            <person name="Spatafora J.W."/>
            <person name="Visel A."/>
            <person name="Grigoriev I.V."/>
        </authorList>
    </citation>
    <scope>NUCLEOTIDE SEQUENCE [LARGE SCALE GENOMIC DNA]</scope>
    <source>
        <strain evidence="2 3">NRRL 1336</strain>
    </source>
</reference>
<feature type="chain" id="PRO_5012981956" evidence="1">
    <location>
        <begin position="23"/>
        <end position="62"/>
    </location>
</feature>
<dbReference type="EMBL" id="MCGE01000007">
    <property type="protein sequence ID" value="ORZ19417.1"/>
    <property type="molecule type" value="Genomic_DNA"/>
</dbReference>
<sequence length="62" mass="6718">MGKGKLFSFAFFLAFSVSLCAADVTLLTSLAACKLETVIVQVGGSFEFLSFGYRSYQNHKGL</sequence>
<name>A0A1X2IN12_9FUNG</name>
<comment type="caution">
    <text evidence="2">The sequence shown here is derived from an EMBL/GenBank/DDBJ whole genome shotgun (WGS) entry which is preliminary data.</text>
</comment>
<dbReference type="Proteomes" id="UP000193560">
    <property type="component" value="Unassembled WGS sequence"/>
</dbReference>
<keyword evidence="1" id="KW-0732">Signal</keyword>
<feature type="signal peptide" evidence="1">
    <location>
        <begin position="1"/>
        <end position="22"/>
    </location>
</feature>
<protein>
    <submittedName>
        <fullName evidence="2">Uncharacterized protein</fullName>
    </submittedName>
</protein>
<evidence type="ECO:0000313" key="2">
    <source>
        <dbReference type="EMBL" id="ORZ19417.1"/>
    </source>
</evidence>
<evidence type="ECO:0000256" key="1">
    <source>
        <dbReference type="SAM" id="SignalP"/>
    </source>
</evidence>
<evidence type="ECO:0000313" key="3">
    <source>
        <dbReference type="Proteomes" id="UP000193560"/>
    </source>
</evidence>
<dbReference type="AlphaFoldDB" id="A0A1X2IN12"/>
<keyword evidence="3" id="KW-1185">Reference proteome</keyword>
<gene>
    <name evidence="2" type="ORF">BCR42DRAFT_409736</name>
</gene>